<evidence type="ECO:0000313" key="2">
    <source>
        <dbReference type="EMBL" id="KAA9021622.1"/>
    </source>
</evidence>
<reference evidence="2 3" key="1">
    <citation type="submission" date="2019-09" db="EMBL/GenBank/DDBJ databases">
        <title>Whole genome sequences of isolates from the Mars Exploration Rovers.</title>
        <authorList>
            <person name="Seuylemezian A."/>
            <person name="Vaishampayan P."/>
        </authorList>
    </citation>
    <scope>NUCLEOTIDE SEQUENCE [LARGE SCALE GENOMIC DNA]</scope>
    <source>
        <strain evidence="2 3">MER_TA_151</strain>
    </source>
</reference>
<keyword evidence="3" id="KW-1185">Reference proteome</keyword>
<accession>A0A5J5HN15</accession>
<dbReference type="EMBL" id="VYKL01000026">
    <property type="protein sequence ID" value="KAA9021622.1"/>
    <property type="molecule type" value="Genomic_DNA"/>
</dbReference>
<keyword evidence="1" id="KW-0472">Membrane</keyword>
<feature type="transmembrane region" description="Helical" evidence="1">
    <location>
        <begin position="107"/>
        <end position="133"/>
    </location>
</feature>
<comment type="caution">
    <text evidence="2">The sequence shown here is derived from an EMBL/GenBank/DDBJ whole genome shotgun (WGS) entry which is preliminary data.</text>
</comment>
<organism evidence="2 3">
    <name type="scientific">Niallia endozanthoxylica</name>
    <dbReference type="NCBI Taxonomy" id="2036016"/>
    <lineage>
        <taxon>Bacteria</taxon>
        <taxon>Bacillati</taxon>
        <taxon>Bacillota</taxon>
        <taxon>Bacilli</taxon>
        <taxon>Bacillales</taxon>
        <taxon>Bacillaceae</taxon>
        <taxon>Niallia</taxon>
    </lineage>
</organism>
<feature type="transmembrane region" description="Helical" evidence="1">
    <location>
        <begin position="69"/>
        <end position="87"/>
    </location>
</feature>
<sequence length="197" mass="21581">MTFAGLLRLFGLSSIIGGLAIALVQVWYYFDQDSFIAAYFDQVGYSLIAFGIIGLYLSQYKSFGGFGQFSFIILSLGMSLWLGYKWFQTFIAVDLEKSAPELLDTGIHTAVFGMNLSLYSLLIGALLFALVSFWKGVLSRWGSAFLILAVLAILVPYGSLVSQIIAGIAFIFLGTSLYKGNNEDVTRAKLNAQAGWD</sequence>
<evidence type="ECO:0000313" key="3">
    <source>
        <dbReference type="Proteomes" id="UP000326671"/>
    </source>
</evidence>
<dbReference type="OrthoDB" id="2862409at2"/>
<evidence type="ECO:0000256" key="1">
    <source>
        <dbReference type="SAM" id="Phobius"/>
    </source>
</evidence>
<gene>
    <name evidence="2" type="ORF">F4V44_16675</name>
</gene>
<proteinExistence type="predicted"/>
<dbReference type="Proteomes" id="UP000326671">
    <property type="component" value="Unassembled WGS sequence"/>
</dbReference>
<name>A0A5J5HN15_9BACI</name>
<dbReference type="AlphaFoldDB" id="A0A5J5HN15"/>
<feature type="transmembrane region" description="Helical" evidence="1">
    <location>
        <begin position="7"/>
        <end position="30"/>
    </location>
</feature>
<feature type="transmembrane region" description="Helical" evidence="1">
    <location>
        <begin position="36"/>
        <end position="57"/>
    </location>
</feature>
<feature type="transmembrane region" description="Helical" evidence="1">
    <location>
        <begin position="145"/>
        <end position="173"/>
    </location>
</feature>
<keyword evidence="1" id="KW-1133">Transmembrane helix</keyword>
<protein>
    <submittedName>
        <fullName evidence="2">Uncharacterized protein</fullName>
    </submittedName>
</protein>
<keyword evidence="1" id="KW-0812">Transmembrane</keyword>
<dbReference type="RefSeq" id="WP_150441150.1">
    <property type="nucleotide sequence ID" value="NZ_VYKL01000026.1"/>
</dbReference>